<organism evidence="7 8">
    <name type="scientific">Zoogloea dura</name>
    <dbReference type="NCBI Taxonomy" id="2728840"/>
    <lineage>
        <taxon>Bacteria</taxon>
        <taxon>Pseudomonadati</taxon>
        <taxon>Pseudomonadota</taxon>
        <taxon>Betaproteobacteria</taxon>
        <taxon>Rhodocyclales</taxon>
        <taxon>Zoogloeaceae</taxon>
        <taxon>Zoogloea</taxon>
    </lineage>
</organism>
<dbReference type="Pfam" id="PF00392">
    <property type="entry name" value="GntR"/>
    <property type="match status" value="1"/>
</dbReference>
<dbReference type="SMART" id="SM00345">
    <property type="entry name" value="HTH_GNTR"/>
    <property type="match status" value="1"/>
</dbReference>
<dbReference type="GO" id="GO:0003677">
    <property type="term" value="F:DNA binding"/>
    <property type="evidence" value="ECO:0007669"/>
    <property type="project" value="UniProtKB-KW"/>
</dbReference>
<dbReference type="InterPro" id="IPR004839">
    <property type="entry name" value="Aminotransferase_I/II_large"/>
</dbReference>
<dbReference type="EMBL" id="JABBGA010000006">
    <property type="protein sequence ID" value="NML26112.1"/>
    <property type="molecule type" value="Genomic_DNA"/>
</dbReference>
<evidence type="ECO:0000313" key="8">
    <source>
        <dbReference type="Proteomes" id="UP000580043"/>
    </source>
</evidence>
<name>A0A848G4J8_9RHOO</name>
<evidence type="ECO:0000256" key="5">
    <source>
        <dbReference type="ARBA" id="ARBA00023163"/>
    </source>
</evidence>
<keyword evidence="4" id="KW-0238">DNA-binding</keyword>
<evidence type="ECO:0000256" key="3">
    <source>
        <dbReference type="ARBA" id="ARBA00023015"/>
    </source>
</evidence>
<comment type="caution">
    <text evidence="7">The sequence shown here is derived from an EMBL/GenBank/DDBJ whole genome shotgun (WGS) entry which is preliminary data.</text>
</comment>
<comment type="similarity">
    <text evidence="1">In the C-terminal section; belongs to the class-I pyridoxal-phosphate-dependent aminotransferase family.</text>
</comment>
<gene>
    <name evidence="7" type="ORF">HHL15_10195</name>
</gene>
<dbReference type="GO" id="GO:0003700">
    <property type="term" value="F:DNA-binding transcription factor activity"/>
    <property type="evidence" value="ECO:0007669"/>
    <property type="project" value="InterPro"/>
</dbReference>
<dbReference type="PANTHER" id="PTHR46577:SF1">
    <property type="entry name" value="HTH-TYPE TRANSCRIPTIONAL REGULATORY PROTEIN GABR"/>
    <property type="match status" value="1"/>
</dbReference>
<dbReference type="PANTHER" id="PTHR46577">
    <property type="entry name" value="HTH-TYPE TRANSCRIPTIONAL REGULATORY PROTEIN GABR"/>
    <property type="match status" value="1"/>
</dbReference>
<keyword evidence="8" id="KW-1185">Reference proteome</keyword>
<dbReference type="Gene3D" id="1.10.10.10">
    <property type="entry name" value="Winged helix-like DNA-binding domain superfamily/Winged helix DNA-binding domain"/>
    <property type="match status" value="1"/>
</dbReference>
<dbReference type="Gene3D" id="3.90.1150.10">
    <property type="entry name" value="Aspartate Aminotransferase, domain 1"/>
    <property type="match status" value="1"/>
</dbReference>
<dbReference type="SUPFAM" id="SSF46785">
    <property type="entry name" value="Winged helix' DNA-binding domain"/>
    <property type="match status" value="1"/>
</dbReference>
<dbReference type="Pfam" id="PF00155">
    <property type="entry name" value="Aminotran_1_2"/>
    <property type="match status" value="1"/>
</dbReference>
<dbReference type="CDD" id="cd00609">
    <property type="entry name" value="AAT_like"/>
    <property type="match status" value="1"/>
</dbReference>
<dbReference type="InterPro" id="IPR015421">
    <property type="entry name" value="PyrdxlP-dep_Trfase_major"/>
</dbReference>
<dbReference type="InterPro" id="IPR036390">
    <property type="entry name" value="WH_DNA-bd_sf"/>
</dbReference>
<keyword evidence="2" id="KW-0663">Pyridoxal phosphate</keyword>
<dbReference type="Proteomes" id="UP000580043">
    <property type="component" value="Unassembled WGS sequence"/>
</dbReference>
<evidence type="ECO:0000259" key="6">
    <source>
        <dbReference type="PROSITE" id="PS50949"/>
    </source>
</evidence>
<dbReference type="InterPro" id="IPR000524">
    <property type="entry name" value="Tscrpt_reg_HTH_GntR"/>
</dbReference>
<dbReference type="InterPro" id="IPR036388">
    <property type="entry name" value="WH-like_DNA-bd_sf"/>
</dbReference>
<dbReference type="GO" id="GO:0008483">
    <property type="term" value="F:transaminase activity"/>
    <property type="evidence" value="ECO:0007669"/>
    <property type="project" value="UniProtKB-KW"/>
</dbReference>
<dbReference type="CDD" id="cd07377">
    <property type="entry name" value="WHTH_GntR"/>
    <property type="match status" value="1"/>
</dbReference>
<evidence type="ECO:0000256" key="2">
    <source>
        <dbReference type="ARBA" id="ARBA00022898"/>
    </source>
</evidence>
<keyword evidence="3" id="KW-0805">Transcription regulation</keyword>
<dbReference type="PROSITE" id="PS50949">
    <property type="entry name" value="HTH_GNTR"/>
    <property type="match status" value="1"/>
</dbReference>
<dbReference type="SUPFAM" id="SSF53383">
    <property type="entry name" value="PLP-dependent transferases"/>
    <property type="match status" value="1"/>
</dbReference>
<protein>
    <submittedName>
        <fullName evidence="7">PLP-dependent aminotransferase family protein</fullName>
    </submittedName>
</protein>
<sequence>MNATQPGWCPQNLSQDKAAYLAIADAIARDIRDGSLPPNFRLPPQRRLAHLLGLNFTTISRAYAEAQRRGLLDARVGQGTYVRPEACPRVRHAAARARLIDMSMNLPPEPDQPELLARMESGMRNLCGDINSLLRYQPFGGSQEDREAGVHWLARRGVISSAERVLVCPGTHSILNALLSLLVGSGGGRICCDNITYPGLRALAAIHGVSLIGLPSDQEGIVPDAFERACRDSRPAALYVNPTIHNPTTLTMPLARREALAEIAARHGVPVIEDDPYGLLPESPPPSFFALLPGLTYYIGGLSKTVGAGLRVAYLALPDARQLPRISGILRAVSVMTPPVSVAIATEWVLDGTAEQLVRFVREESRVRQGLARQALGGTPYEASPDGFHVWLPLPEGWSRVSFSAHLRSSGIGVVTSDAFLVGGAAVEAVRICLGGTATRDDVSHALELVGSALSHPPAIYSSIV</sequence>
<proteinExistence type="inferred from homology"/>
<reference evidence="7 8" key="1">
    <citation type="submission" date="2020-04" db="EMBL/GenBank/DDBJ databases">
        <title>Zoogloea sp. G-4-1-14 isolated from soil.</title>
        <authorList>
            <person name="Dahal R.H."/>
        </authorList>
    </citation>
    <scope>NUCLEOTIDE SEQUENCE [LARGE SCALE GENOMIC DNA]</scope>
    <source>
        <strain evidence="7 8">G-4-1-14</strain>
    </source>
</reference>
<evidence type="ECO:0000256" key="1">
    <source>
        <dbReference type="ARBA" id="ARBA00005384"/>
    </source>
</evidence>
<dbReference type="GO" id="GO:0030170">
    <property type="term" value="F:pyridoxal phosphate binding"/>
    <property type="evidence" value="ECO:0007669"/>
    <property type="project" value="InterPro"/>
</dbReference>
<dbReference type="InterPro" id="IPR051446">
    <property type="entry name" value="HTH_trans_reg/aminotransferase"/>
</dbReference>
<evidence type="ECO:0000256" key="4">
    <source>
        <dbReference type="ARBA" id="ARBA00023125"/>
    </source>
</evidence>
<dbReference type="InterPro" id="IPR015422">
    <property type="entry name" value="PyrdxlP-dep_Trfase_small"/>
</dbReference>
<feature type="domain" description="HTH gntR-type" evidence="6">
    <location>
        <begin position="17"/>
        <end position="85"/>
    </location>
</feature>
<keyword evidence="7" id="KW-0032">Aminotransferase</keyword>
<keyword evidence="7" id="KW-0808">Transferase</keyword>
<accession>A0A848G4J8</accession>
<dbReference type="InterPro" id="IPR015424">
    <property type="entry name" value="PyrdxlP-dep_Trfase"/>
</dbReference>
<keyword evidence="5" id="KW-0804">Transcription</keyword>
<evidence type="ECO:0000313" key="7">
    <source>
        <dbReference type="EMBL" id="NML26112.1"/>
    </source>
</evidence>
<dbReference type="Gene3D" id="3.40.640.10">
    <property type="entry name" value="Type I PLP-dependent aspartate aminotransferase-like (Major domain)"/>
    <property type="match status" value="1"/>
</dbReference>
<dbReference type="AlphaFoldDB" id="A0A848G4J8"/>
<dbReference type="RefSeq" id="WP_169145651.1">
    <property type="nucleotide sequence ID" value="NZ_JABBGA010000006.1"/>
</dbReference>